<reference evidence="2" key="1">
    <citation type="submission" date="2024-03" db="EMBL/GenBank/DDBJ databases">
        <title>WGS assembly of Saponaria officinalis var. Norfolk2.</title>
        <authorList>
            <person name="Jenkins J."/>
            <person name="Shu S."/>
            <person name="Grimwood J."/>
            <person name="Barry K."/>
            <person name="Goodstein D."/>
            <person name="Schmutz J."/>
            <person name="Leebens-Mack J."/>
            <person name="Osbourn A."/>
        </authorList>
    </citation>
    <scope>NUCLEOTIDE SEQUENCE [LARGE SCALE GENOMIC DNA]</scope>
    <source>
        <strain evidence="2">JIC</strain>
    </source>
</reference>
<accession>A0AAW1HN00</accession>
<dbReference type="PANTHER" id="PTHR37610:SF40">
    <property type="entry name" value="OS01G0909600 PROTEIN"/>
    <property type="match status" value="1"/>
</dbReference>
<sequence length="228" mass="26013">MKIALISKNKLGLINGKCVKPVDSDPKYQDWIRTDYTVLRWNMHSLSESVARSVSYVESSHQLWEELEERFNQTIVPLLYQLRKDMMQINQGDDFVAEYYSRLKSVWEDLKSLDGLPDCSCGMLSKCSCNLLKKIVDRDNKHMLIDFLMGLDKKFDDIRVQILAMDPLPSVNQAFSKIHQAEMQKSISNTISSGDLDGVAMAVQHSAAAARFYGKISAQYSQRHPTNV</sequence>
<comment type="caution">
    <text evidence="2">The sequence shown here is derived from an EMBL/GenBank/DDBJ whole genome shotgun (WGS) entry which is preliminary data.</text>
</comment>
<feature type="domain" description="Retrotransposon gag" evidence="1">
    <location>
        <begin position="56"/>
        <end position="112"/>
    </location>
</feature>
<organism evidence="2 3">
    <name type="scientific">Saponaria officinalis</name>
    <name type="common">Common soapwort</name>
    <name type="synonym">Lychnis saponaria</name>
    <dbReference type="NCBI Taxonomy" id="3572"/>
    <lineage>
        <taxon>Eukaryota</taxon>
        <taxon>Viridiplantae</taxon>
        <taxon>Streptophyta</taxon>
        <taxon>Embryophyta</taxon>
        <taxon>Tracheophyta</taxon>
        <taxon>Spermatophyta</taxon>
        <taxon>Magnoliopsida</taxon>
        <taxon>eudicotyledons</taxon>
        <taxon>Gunneridae</taxon>
        <taxon>Pentapetalae</taxon>
        <taxon>Caryophyllales</taxon>
        <taxon>Caryophyllaceae</taxon>
        <taxon>Caryophylleae</taxon>
        <taxon>Saponaria</taxon>
    </lineage>
</organism>
<dbReference type="Pfam" id="PF03732">
    <property type="entry name" value="Retrotrans_gag"/>
    <property type="match status" value="1"/>
</dbReference>
<dbReference type="Proteomes" id="UP001443914">
    <property type="component" value="Unassembled WGS sequence"/>
</dbReference>
<dbReference type="InterPro" id="IPR005162">
    <property type="entry name" value="Retrotrans_gag_dom"/>
</dbReference>
<keyword evidence="3" id="KW-1185">Reference proteome</keyword>
<evidence type="ECO:0000313" key="3">
    <source>
        <dbReference type="Proteomes" id="UP001443914"/>
    </source>
</evidence>
<name>A0AAW1HN00_SAPOF</name>
<protein>
    <recommendedName>
        <fullName evidence="1">Retrotransposon gag domain-containing protein</fullName>
    </recommendedName>
</protein>
<dbReference type="EMBL" id="JBDFQZ010000011">
    <property type="protein sequence ID" value="KAK9677598.1"/>
    <property type="molecule type" value="Genomic_DNA"/>
</dbReference>
<evidence type="ECO:0000259" key="1">
    <source>
        <dbReference type="Pfam" id="PF03732"/>
    </source>
</evidence>
<gene>
    <name evidence="2" type="ORF">RND81_11G154500</name>
</gene>
<evidence type="ECO:0000313" key="2">
    <source>
        <dbReference type="EMBL" id="KAK9677598.1"/>
    </source>
</evidence>
<dbReference type="AlphaFoldDB" id="A0AAW1HN00"/>
<dbReference type="PANTHER" id="PTHR37610">
    <property type="entry name" value="CCHC-TYPE DOMAIN-CONTAINING PROTEIN"/>
    <property type="match status" value="1"/>
</dbReference>
<proteinExistence type="predicted"/>